<comment type="caution">
    <text evidence="1">The sequence shown here is derived from an EMBL/GenBank/DDBJ whole genome shotgun (WGS) entry which is preliminary data.</text>
</comment>
<dbReference type="EMBL" id="NAJQ01000414">
    <property type="protein sequence ID" value="TKA70078.1"/>
    <property type="molecule type" value="Genomic_DNA"/>
</dbReference>
<evidence type="ECO:0000313" key="2">
    <source>
        <dbReference type="Proteomes" id="UP000309340"/>
    </source>
</evidence>
<protein>
    <submittedName>
        <fullName evidence="1">Uncharacterized protein</fullName>
    </submittedName>
</protein>
<organism evidence="1 2">
    <name type="scientific">Friedmanniomyces simplex</name>
    <dbReference type="NCBI Taxonomy" id="329884"/>
    <lineage>
        <taxon>Eukaryota</taxon>
        <taxon>Fungi</taxon>
        <taxon>Dikarya</taxon>
        <taxon>Ascomycota</taxon>
        <taxon>Pezizomycotina</taxon>
        <taxon>Dothideomycetes</taxon>
        <taxon>Dothideomycetidae</taxon>
        <taxon>Mycosphaerellales</taxon>
        <taxon>Teratosphaeriaceae</taxon>
        <taxon>Friedmanniomyces</taxon>
    </lineage>
</organism>
<sequence>MSRWSTRLWIAVLVLDFGILGIELVRALSTRILRVELFNAIRARILGADHILISLLEFVVSSLTVLSIERQLVKLQLGDPSAPLLLPGIVVKRKLIKLEFSSCPSTILLPGIVIDVSHQLFHFSASLHSVKLRILELFISGIANLELHQCLYFKQRDRPWILTADLLLLRAAVDWSEQLAHHLPNELPVPDRLLGKLEPSVASAVQQLLKPKRPSLQHDRVPLLASLQPGDNVDRVLLYKHNLLDYGGDNHFLRRQQQQLAREPASLQLAAAIQRHQHHERSGVPDFIPGAAYYGHRYDNDLHNDVPGDIHLHFWIHYAY</sequence>
<dbReference type="STRING" id="329884.A0A4U0X4J8"/>
<reference evidence="1 2" key="1">
    <citation type="submission" date="2017-03" db="EMBL/GenBank/DDBJ databases">
        <title>Genomes of endolithic fungi from Antarctica.</title>
        <authorList>
            <person name="Coleine C."/>
            <person name="Masonjones S."/>
            <person name="Stajich J.E."/>
        </authorList>
    </citation>
    <scope>NUCLEOTIDE SEQUENCE [LARGE SCALE GENOMIC DNA]</scope>
    <source>
        <strain evidence="1 2">CCFEE 5184</strain>
    </source>
</reference>
<name>A0A4U0X4J8_9PEZI</name>
<keyword evidence="2" id="KW-1185">Reference proteome</keyword>
<gene>
    <name evidence="1" type="ORF">B0A55_09001</name>
</gene>
<dbReference type="OrthoDB" id="3565477at2759"/>
<dbReference type="AlphaFoldDB" id="A0A4U0X4J8"/>
<dbReference type="Proteomes" id="UP000309340">
    <property type="component" value="Unassembled WGS sequence"/>
</dbReference>
<accession>A0A4U0X4J8</accession>
<evidence type="ECO:0000313" key="1">
    <source>
        <dbReference type="EMBL" id="TKA70078.1"/>
    </source>
</evidence>
<proteinExistence type="predicted"/>